<dbReference type="GeneID" id="10505639"/>
<sequence>MTLNKNNRVISNSIYLPKHLQKEIIIFYCDRINRDYQIFHSQIQKEINEQKKVIKLVIALSLVCKEFLKIVSKNIIVSIDYLNSIDLFYLNNSGIGYNSNNNNNGNNNSFFYRLNNNKVHILKIFYCAESLKFYVYDRNDSKLYFTKEMINNYIRGFQNLKVLLIRNSISEIIPFNSSFLIDIENTIKSFSNNKNSLKIKLYTFQIDSDTSFQRICFLYLDLKCSSDCLVVQDCQNKNIAILSVLLLIPSLKSLRIINYGFENSFPFLELTGLISSSHNFLQNLINSFKNYQSTHQFQQLLNYVKKFKNDNNFINLNSSKFPQYNYLTNIRNYQLEYRDGHEITKSMYYLYLVLKNSCSLESLLFGFCMKSLVYNLSSQSERKQFKLLDCPCGSNMNNSKDFEASFRYFFEEVTHLFKVQSNLEKITIHFNCSISNNSSNSYNHSKKPTKTFLYLFGKLFSSIPNITTICLYDIKCQLLIDSILSNNKSIKNVYIYSRESIHLNSFISVVNKYNQLKLFIVQSIPIHLINNNIENLNNTINNNNDHSNGILFLYDRDIKKRDFKFKMPAYLYFKGTIHNDYSPYLNIGILFLTLAIFRYHK</sequence>
<protein>
    <submittedName>
        <fullName evidence="1">Uncharacterized protein</fullName>
    </submittedName>
</protein>
<dbReference type="PANTHER" id="PTHR32556">
    <property type="entry name" value="F-BOX DOMAIN-CONTAINING PROTEIN-RELATED-RELATED"/>
    <property type="match status" value="1"/>
</dbReference>
<reference evidence="2" key="1">
    <citation type="journal article" date="2011" name="Genome Biol.">
        <title>Comparative genomics of the social amoebae Dictyostelium discoideum and Dictyostelium purpureum.</title>
        <authorList>
            <consortium name="US DOE Joint Genome Institute (JGI-PGF)"/>
            <person name="Sucgang R."/>
            <person name="Kuo A."/>
            <person name="Tian X."/>
            <person name="Salerno W."/>
            <person name="Parikh A."/>
            <person name="Feasley C.L."/>
            <person name="Dalin E."/>
            <person name="Tu H."/>
            <person name="Huang E."/>
            <person name="Barry K."/>
            <person name="Lindquist E."/>
            <person name="Shapiro H."/>
            <person name="Bruce D."/>
            <person name="Schmutz J."/>
            <person name="Salamov A."/>
            <person name="Fey P."/>
            <person name="Gaudet P."/>
            <person name="Anjard C."/>
            <person name="Babu M.M."/>
            <person name="Basu S."/>
            <person name="Bushmanova Y."/>
            <person name="van der Wel H."/>
            <person name="Katoh-Kurasawa M."/>
            <person name="Dinh C."/>
            <person name="Coutinho P.M."/>
            <person name="Saito T."/>
            <person name="Elias M."/>
            <person name="Schaap P."/>
            <person name="Kay R.R."/>
            <person name="Henrissat B."/>
            <person name="Eichinger L."/>
            <person name="Rivero F."/>
            <person name="Putnam N.H."/>
            <person name="West C.M."/>
            <person name="Loomis W.F."/>
            <person name="Chisholm R.L."/>
            <person name="Shaulsky G."/>
            <person name="Strassmann J.E."/>
            <person name="Queller D.C."/>
            <person name="Kuspa A."/>
            <person name="Grigoriev I.V."/>
        </authorList>
    </citation>
    <scope>NUCLEOTIDE SEQUENCE [LARGE SCALE GENOMIC DNA]</scope>
    <source>
        <strain evidence="2">QSDP1</strain>
    </source>
</reference>
<dbReference type="InParanoid" id="F0ZWV2"/>
<gene>
    <name evidence="1" type="ORF">DICPUDRAFT_82549</name>
</gene>
<dbReference type="EMBL" id="GL871244">
    <property type="protein sequence ID" value="EGC31588.1"/>
    <property type="molecule type" value="Genomic_DNA"/>
</dbReference>
<name>F0ZWV2_DICPU</name>
<organism evidence="1 2">
    <name type="scientific">Dictyostelium purpureum</name>
    <name type="common">Slime mold</name>
    <dbReference type="NCBI Taxonomy" id="5786"/>
    <lineage>
        <taxon>Eukaryota</taxon>
        <taxon>Amoebozoa</taxon>
        <taxon>Evosea</taxon>
        <taxon>Eumycetozoa</taxon>
        <taxon>Dictyostelia</taxon>
        <taxon>Dictyosteliales</taxon>
        <taxon>Dictyosteliaceae</taxon>
        <taxon>Dictyostelium</taxon>
    </lineage>
</organism>
<dbReference type="VEuPathDB" id="AmoebaDB:DICPUDRAFT_82549"/>
<dbReference type="RefSeq" id="XP_003291899.1">
    <property type="nucleotide sequence ID" value="XM_003291851.1"/>
</dbReference>
<accession>F0ZWV2</accession>
<dbReference type="Proteomes" id="UP000001064">
    <property type="component" value="Unassembled WGS sequence"/>
</dbReference>
<evidence type="ECO:0000313" key="1">
    <source>
        <dbReference type="EMBL" id="EGC31588.1"/>
    </source>
</evidence>
<dbReference type="PANTHER" id="PTHR32556:SF7">
    <property type="entry name" value="F-BOX DOMAIN-CONTAINING PROTEIN-RELATED"/>
    <property type="match status" value="1"/>
</dbReference>
<dbReference type="AlphaFoldDB" id="F0ZWV2"/>
<dbReference type="KEGG" id="dpp:DICPUDRAFT_82549"/>
<proteinExistence type="predicted"/>
<keyword evidence="2" id="KW-1185">Reference proteome</keyword>
<evidence type="ECO:0000313" key="2">
    <source>
        <dbReference type="Proteomes" id="UP000001064"/>
    </source>
</evidence>